<evidence type="ECO:0000313" key="4">
    <source>
        <dbReference type="Proteomes" id="UP000734854"/>
    </source>
</evidence>
<dbReference type="PANTHER" id="PTHR33728">
    <property type="entry name" value="CTTNBP 2 AMINO-TERMINAL-LIKE PROTEIN"/>
    <property type="match status" value="1"/>
</dbReference>
<gene>
    <name evidence="3" type="ORF">ZIOFF_002992</name>
    <name evidence="2" type="ORF">ZIOFF_033654</name>
</gene>
<keyword evidence="1" id="KW-1133">Transmembrane helix</keyword>
<keyword evidence="1" id="KW-0472">Membrane</keyword>
<organism evidence="3 4">
    <name type="scientific">Zingiber officinale</name>
    <name type="common">Ginger</name>
    <name type="synonym">Amomum zingiber</name>
    <dbReference type="NCBI Taxonomy" id="94328"/>
    <lineage>
        <taxon>Eukaryota</taxon>
        <taxon>Viridiplantae</taxon>
        <taxon>Streptophyta</taxon>
        <taxon>Embryophyta</taxon>
        <taxon>Tracheophyta</taxon>
        <taxon>Spermatophyta</taxon>
        <taxon>Magnoliopsida</taxon>
        <taxon>Liliopsida</taxon>
        <taxon>Zingiberales</taxon>
        <taxon>Zingiberaceae</taxon>
        <taxon>Zingiber</taxon>
    </lineage>
</organism>
<dbReference type="EMBL" id="JACMSC010000009">
    <property type="protein sequence ID" value="KAG6508280.1"/>
    <property type="molecule type" value="Genomic_DNA"/>
</dbReference>
<accession>A0A8J5IMH6</accession>
<sequence>MNSLSFGFLATAILILMFLFMAIFEHLFRSRASHTSSPLDDAIRINASLLLAIHFMKQVNFTPFDSLRRSQNRFRLLQEASSIAVDFLISVDARAAISNIPCSTSSSAMPKGRSPLAFSSSAFL</sequence>
<dbReference type="AlphaFoldDB" id="A0A8J5IMH6"/>
<evidence type="ECO:0000256" key="1">
    <source>
        <dbReference type="SAM" id="Phobius"/>
    </source>
</evidence>
<keyword evidence="4" id="KW-1185">Reference proteome</keyword>
<dbReference type="PANTHER" id="PTHR33728:SF3">
    <property type="entry name" value="MULTIDRUG RESISTANCE PROTEIN"/>
    <property type="match status" value="1"/>
</dbReference>
<reference evidence="3 4" key="1">
    <citation type="submission" date="2020-08" db="EMBL/GenBank/DDBJ databases">
        <title>Plant Genome Project.</title>
        <authorList>
            <person name="Zhang R.-G."/>
        </authorList>
    </citation>
    <scope>NUCLEOTIDE SEQUENCE [LARGE SCALE GENOMIC DNA]</scope>
    <source>
        <tissue evidence="3">Rhizome</tissue>
    </source>
</reference>
<dbReference type="EMBL" id="JACMSC010000001">
    <property type="protein sequence ID" value="KAG6537889.1"/>
    <property type="molecule type" value="Genomic_DNA"/>
</dbReference>
<proteinExistence type="predicted"/>
<feature type="transmembrane region" description="Helical" evidence="1">
    <location>
        <begin position="6"/>
        <end position="24"/>
    </location>
</feature>
<evidence type="ECO:0000313" key="2">
    <source>
        <dbReference type="EMBL" id="KAG6508280.1"/>
    </source>
</evidence>
<protein>
    <submittedName>
        <fullName evidence="3">Uncharacterized protein</fullName>
    </submittedName>
</protein>
<dbReference type="Proteomes" id="UP000734854">
    <property type="component" value="Unassembled WGS sequence"/>
</dbReference>
<evidence type="ECO:0000313" key="3">
    <source>
        <dbReference type="EMBL" id="KAG6537889.1"/>
    </source>
</evidence>
<comment type="caution">
    <text evidence="3">The sequence shown here is derived from an EMBL/GenBank/DDBJ whole genome shotgun (WGS) entry which is preliminary data.</text>
</comment>
<name>A0A8J5IMH6_ZINOF</name>
<keyword evidence="1" id="KW-0812">Transmembrane</keyword>